<name>A0A9R0SSQ0_TRITD</name>
<dbReference type="GO" id="GO:0006457">
    <property type="term" value="P:protein folding"/>
    <property type="evidence" value="ECO:0007669"/>
    <property type="project" value="TreeGrafter"/>
</dbReference>
<accession>A0A9R0SSQ0</accession>
<comment type="subcellular location">
    <subcellularLocation>
        <location evidence="2">Cytoplasm</location>
    </subcellularLocation>
    <subcellularLocation>
        <location evidence="2">Nucleus</location>
    </subcellularLocation>
</comment>
<evidence type="ECO:0000256" key="2">
    <source>
        <dbReference type="RuleBase" id="RU369032"/>
    </source>
</evidence>
<dbReference type="GO" id="GO:0005634">
    <property type="term" value="C:nucleus"/>
    <property type="evidence" value="ECO:0007669"/>
    <property type="project" value="UniProtKB-SubCell"/>
</dbReference>
<dbReference type="InterPro" id="IPR045250">
    <property type="entry name" value="p23-like"/>
</dbReference>
<reference evidence="4 5" key="1">
    <citation type="submission" date="2017-09" db="EMBL/GenBank/DDBJ databases">
        <authorList>
            <consortium name="International Durum Wheat Genome Sequencing Consortium (IDWGSC)"/>
            <person name="Milanesi L."/>
        </authorList>
    </citation>
    <scope>NUCLEOTIDE SEQUENCE [LARGE SCALE GENOMIC DNA]</scope>
    <source>
        <strain evidence="5">cv. Svevo</strain>
    </source>
</reference>
<dbReference type="InterPro" id="IPR008978">
    <property type="entry name" value="HSP20-like_chaperone"/>
</dbReference>
<protein>
    <recommendedName>
        <fullName evidence="2">Co-chaperone protein p23</fullName>
    </recommendedName>
</protein>
<comment type="similarity">
    <text evidence="1 2">Belongs to the p23/wos2 family.</text>
</comment>
<evidence type="ECO:0000313" key="4">
    <source>
        <dbReference type="EMBL" id="VAI00758.1"/>
    </source>
</evidence>
<dbReference type="Gramene" id="TRITD4Bv1G003540.3">
    <property type="protein sequence ID" value="TRITD4Bv1G003540.3"/>
    <property type="gene ID" value="TRITD4Bv1G003540"/>
</dbReference>
<dbReference type="InterPro" id="IPR007052">
    <property type="entry name" value="CS_dom"/>
</dbReference>
<keyword evidence="5" id="KW-1185">Reference proteome</keyword>
<dbReference type="EMBL" id="LT934118">
    <property type="protein sequence ID" value="VAI00758.1"/>
    <property type="molecule type" value="Genomic_DNA"/>
</dbReference>
<keyword evidence="2" id="KW-0143">Chaperone</keyword>
<dbReference type="GO" id="GO:0051131">
    <property type="term" value="P:chaperone-mediated protein complex assembly"/>
    <property type="evidence" value="ECO:0007669"/>
    <property type="project" value="TreeGrafter"/>
</dbReference>
<dbReference type="AlphaFoldDB" id="A0A9R0SSQ0"/>
<dbReference type="Pfam" id="PF04969">
    <property type="entry name" value="CS"/>
    <property type="match status" value="1"/>
</dbReference>
<dbReference type="PANTHER" id="PTHR22932:SF1">
    <property type="entry name" value="CO-CHAPERONE PROTEIN DAF-41"/>
    <property type="match status" value="1"/>
</dbReference>
<evidence type="ECO:0000256" key="1">
    <source>
        <dbReference type="ARBA" id="ARBA00025733"/>
    </source>
</evidence>
<dbReference type="GO" id="GO:0051087">
    <property type="term" value="F:protein-folding chaperone binding"/>
    <property type="evidence" value="ECO:0007669"/>
    <property type="project" value="TreeGrafter"/>
</dbReference>
<comment type="subunit">
    <text evidence="2">Interacts with HSP90 in an ATP-dependent manner.</text>
</comment>
<dbReference type="Proteomes" id="UP000324705">
    <property type="component" value="Chromosome 4B"/>
</dbReference>
<sequence length="154" mass="17417">MACSRQPEVLWAQRSEKVYLTISVPDAEDVVIKTEPHGIFSFSAVAHGESFSLNLELFDSILPEGSKTKTKVGSRNIICSIQKDKKCWWKRLLKSEAKHPYIKVDWNKWCDEDEESDTKSGSITFVIMGGVGHTILPEGHMYAIPSFLRLQCIT</sequence>
<dbReference type="Gene3D" id="2.60.40.790">
    <property type="match status" value="1"/>
</dbReference>
<dbReference type="PROSITE" id="PS51203">
    <property type="entry name" value="CS"/>
    <property type="match status" value="1"/>
</dbReference>
<dbReference type="SUPFAM" id="SSF49764">
    <property type="entry name" value="HSP20-like chaperones"/>
    <property type="match status" value="1"/>
</dbReference>
<evidence type="ECO:0000313" key="5">
    <source>
        <dbReference type="Proteomes" id="UP000324705"/>
    </source>
</evidence>
<keyword evidence="2" id="KW-0963">Cytoplasm</keyword>
<gene>
    <name evidence="4" type="ORF">TRITD_4Bv1G003540</name>
</gene>
<comment type="function">
    <text evidence="2">Acts as a co-chaperone for HSP90.</text>
</comment>
<keyword evidence="2" id="KW-0539">Nucleus</keyword>
<evidence type="ECO:0000259" key="3">
    <source>
        <dbReference type="PROSITE" id="PS51203"/>
    </source>
</evidence>
<proteinExistence type="inferred from homology"/>
<feature type="domain" description="CS" evidence="3">
    <location>
        <begin position="4"/>
        <end position="93"/>
    </location>
</feature>
<dbReference type="GO" id="GO:0005829">
    <property type="term" value="C:cytosol"/>
    <property type="evidence" value="ECO:0007669"/>
    <property type="project" value="TreeGrafter"/>
</dbReference>
<organism evidence="4 5">
    <name type="scientific">Triticum turgidum subsp. durum</name>
    <name type="common">Durum wheat</name>
    <name type="synonym">Triticum durum</name>
    <dbReference type="NCBI Taxonomy" id="4567"/>
    <lineage>
        <taxon>Eukaryota</taxon>
        <taxon>Viridiplantae</taxon>
        <taxon>Streptophyta</taxon>
        <taxon>Embryophyta</taxon>
        <taxon>Tracheophyta</taxon>
        <taxon>Spermatophyta</taxon>
        <taxon>Magnoliopsida</taxon>
        <taxon>Liliopsida</taxon>
        <taxon>Poales</taxon>
        <taxon>Poaceae</taxon>
        <taxon>BOP clade</taxon>
        <taxon>Pooideae</taxon>
        <taxon>Triticodae</taxon>
        <taxon>Triticeae</taxon>
        <taxon>Triticinae</taxon>
        <taxon>Triticum</taxon>
    </lineage>
</organism>
<dbReference type="FunFam" id="2.60.40.790:FF:000030">
    <property type="entry name" value="Co-chaperone protein p23-2"/>
    <property type="match status" value="1"/>
</dbReference>
<dbReference type="GO" id="GO:0051879">
    <property type="term" value="F:Hsp90 protein binding"/>
    <property type="evidence" value="ECO:0007669"/>
    <property type="project" value="UniProtKB-UniRule"/>
</dbReference>
<dbReference type="PANTHER" id="PTHR22932">
    <property type="entry name" value="TELOMERASE-BINDING PROTEIN P23 HSP90 CO-CHAPERONE"/>
    <property type="match status" value="1"/>
</dbReference>
<dbReference type="CDD" id="cd06465">
    <property type="entry name" value="p23_hB-ind1_like"/>
    <property type="match status" value="1"/>
</dbReference>